<name>A0AAF0TWM7_SOLVR</name>
<keyword evidence="8" id="KW-1185">Reference proteome</keyword>
<accession>A0AAF0TWM7</accession>
<dbReference type="PROSITE" id="PS51742">
    <property type="entry name" value="PPC"/>
    <property type="match status" value="1"/>
</dbReference>
<feature type="compositionally biased region" description="Basic and acidic residues" evidence="5">
    <location>
        <begin position="70"/>
        <end position="80"/>
    </location>
</feature>
<keyword evidence="3 4" id="KW-0804">Transcription</keyword>
<dbReference type="Proteomes" id="UP001234989">
    <property type="component" value="Chromosome 4"/>
</dbReference>
<protein>
    <recommendedName>
        <fullName evidence="4">AT-hook motif nuclear-localized protein</fullName>
    </recommendedName>
</protein>
<feature type="domain" description="PPC" evidence="6">
    <location>
        <begin position="194"/>
        <end position="311"/>
    </location>
</feature>
<reference evidence="7" key="1">
    <citation type="submission" date="2023-08" db="EMBL/GenBank/DDBJ databases">
        <title>A de novo genome assembly of Solanum verrucosum Schlechtendal, a Mexican diploid species geographically isolated from the other diploid A-genome species in potato relatives.</title>
        <authorList>
            <person name="Hosaka K."/>
        </authorList>
    </citation>
    <scope>NUCLEOTIDE SEQUENCE</scope>
    <source>
        <tissue evidence="7">Young leaves</tissue>
    </source>
</reference>
<evidence type="ECO:0000256" key="3">
    <source>
        <dbReference type="ARBA" id="ARBA00023163"/>
    </source>
</evidence>
<evidence type="ECO:0000313" key="8">
    <source>
        <dbReference type="Proteomes" id="UP001234989"/>
    </source>
</evidence>
<dbReference type="PANTHER" id="PTHR31500">
    <property type="entry name" value="AT-HOOK MOTIF NUCLEAR-LOCALIZED PROTEIN 9"/>
    <property type="match status" value="1"/>
</dbReference>
<evidence type="ECO:0000259" key="6">
    <source>
        <dbReference type="PROSITE" id="PS51742"/>
    </source>
</evidence>
<dbReference type="Gene3D" id="3.30.1330.80">
    <property type="entry name" value="Hypothetical protein, similar to alpha- acetolactate decarboxylase, domain 2"/>
    <property type="match status" value="1"/>
</dbReference>
<keyword evidence="1 4" id="KW-0805">Transcription regulation</keyword>
<comment type="subcellular location">
    <subcellularLocation>
        <location evidence="4">Nucleus</location>
    </subcellularLocation>
</comment>
<dbReference type="InterPro" id="IPR005175">
    <property type="entry name" value="PPC_dom"/>
</dbReference>
<dbReference type="CDD" id="cd11378">
    <property type="entry name" value="DUF296"/>
    <property type="match status" value="1"/>
</dbReference>
<dbReference type="PANTHER" id="PTHR31500:SF57">
    <property type="entry name" value="AT-HOOK MOTIF NUCLEAR-LOCALIZED PROTEIN 10"/>
    <property type="match status" value="1"/>
</dbReference>
<evidence type="ECO:0000313" key="7">
    <source>
        <dbReference type="EMBL" id="WMV27863.1"/>
    </source>
</evidence>
<evidence type="ECO:0000256" key="1">
    <source>
        <dbReference type="ARBA" id="ARBA00023015"/>
    </source>
</evidence>
<comment type="domain">
    <text evidence="4">The PPC domain mediates interactions between AHL proteins.</text>
</comment>
<organism evidence="7 8">
    <name type="scientific">Solanum verrucosum</name>
    <dbReference type="NCBI Taxonomy" id="315347"/>
    <lineage>
        <taxon>Eukaryota</taxon>
        <taxon>Viridiplantae</taxon>
        <taxon>Streptophyta</taxon>
        <taxon>Embryophyta</taxon>
        <taxon>Tracheophyta</taxon>
        <taxon>Spermatophyta</taxon>
        <taxon>Magnoliopsida</taxon>
        <taxon>eudicotyledons</taxon>
        <taxon>Gunneridae</taxon>
        <taxon>Pentapetalae</taxon>
        <taxon>asterids</taxon>
        <taxon>lamiids</taxon>
        <taxon>Solanales</taxon>
        <taxon>Solanaceae</taxon>
        <taxon>Solanoideae</taxon>
        <taxon>Solaneae</taxon>
        <taxon>Solanum</taxon>
    </lineage>
</organism>
<sequence length="311" mass="33170">MSTSASEDSSRKWILSNPVIDNPIYDFFEEPIPHSLPIFDTEDHTYTYLVDASILTKSMFSRLPLSQNDHNTETPTKLDLDAELSQNDDKIETPTKLDLNAATDPPLPEGSAELSQNDKSQSPSKKDLDAAAAPPLTKGSTAANDGLSKSEIPSKTAPPGANADLSQTDKSESSIKNKNLNAAATPTPLEQVIHRVATQHVIVVETGEDVAEKIISLAKDGPKSVNILSATGKIAKVIITRRPAEIETHEGLYNIVSLSGSFKSDELGVTGVLYISSATDYGISFKGRVAGALTAASPVEVTVRIVTSEES</sequence>
<proteinExistence type="predicted"/>
<dbReference type="Pfam" id="PF03479">
    <property type="entry name" value="PCC"/>
    <property type="match status" value="1"/>
</dbReference>
<keyword evidence="2 4" id="KW-0238">DNA-binding</keyword>
<evidence type="ECO:0000256" key="4">
    <source>
        <dbReference type="RuleBase" id="RU367031"/>
    </source>
</evidence>
<gene>
    <name evidence="7" type="ORF">MTR67_021248</name>
</gene>
<evidence type="ECO:0000256" key="2">
    <source>
        <dbReference type="ARBA" id="ARBA00023125"/>
    </source>
</evidence>
<dbReference type="GO" id="GO:0005634">
    <property type="term" value="C:nucleus"/>
    <property type="evidence" value="ECO:0007669"/>
    <property type="project" value="UniProtKB-SubCell"/>
</dbReference>
<evidence type="ECO:0000256" key="5">
    <source>
        <dbReference type="SAM" id="MobiDB-lite"/>
    </source>
</evidence>
<comment type="function">
    <text evidence="4">Transcription factor that specifically binds AT-rich DNA sequences related to the nuclear matrix attachment regions (MARs).</text>
</comment>
<dbReference type="AlphaFoldDB" id="A0AAF0TWM7"/>
<feature type="region of interest" description="Disordered" evidence="5">
    <location>
        <begin position="65"/>
        <end position="173"/>
    </location>
</feature>
<dbReference type="EMBL" id="CP133615">
    <property type="protein sequence ID" value="WMV27863.1"/>
    <property type="molecule type" value="Genomic_DNA"/>
</dbReference>
<keyword evidence="4" id="KW-0539">Nucleus</keyword>
<feature type="compositionally biased region" description="Polar residues" evidence="5">
    <location>
        <begin position="113"/>
        <end position="123"/>
    </location>
</feature>
<dbReference type="InterPro" id="IPR039605">
    <property type="entry name" value="AHL"/>
</dbReference>
<dbReference type="SUPFAM" id="SSF117856">
    <property type="entry name" value="AF0104/ALDC/Ptd012-like"/>
    <property type="match status" value="1"/>
</dbReference>
<dbReference type="GO" id="GO:0003680">
    <property type="term" value="F:minor groove of adenine-thymine-rich DNA binding"/>
    <property type="evidence" value="ECO:0007669"/>
    <property type="project" value="UniProtKB-UniRule"/>
</dbReference>